<reference evidence="2" key="1">
    <citation type="journal article" date="2019" name="Microb. Genom.">
        <title>Genomic epidemiology of severe community-onset Acinetobacter baumannii infection.</title>
        <authorList>
            <person name="Meumann E.M."/>
            <person name="Anstey N.M."/>
            <person name="Currie B.J."/>
            <person name="Piera K.A."/>
            <person name="Kenyon J.J."/>
            <person name="Hall R.M."/>
            <person name="Davis J.S."/>
            <person name="Sarovich D.S."/>
        </authorList>
    </citation>
    <scope>NUCLEOTIDE SEQUENCE</scope>
    <source>
        <strain evidence="2">MSHR_53</strain>
    </source>
</reference>
<dbReference type="EMBL" id="MK370026">
    <property type="protein sequence ID" value="QBK17747.1"/>
    <property type="molecule type" value="Genomic_DNA"/>
</dbReference>
<keyword evidence="1" id="KW-0472">Membrane</keyword>
<organism evidence="2">
    <name type="scientific">Acinetobacter baumannii</name>
    <dbReference type="NCBI Taxonomy" id="470"/>
    <lineage>
        <taxon>Bacteria</taxon>
        <taxon>Pseudomonadati</taxon>
        <taxon>Pseudomonadota</taxon>
        <taxon>Gammaproteobacteria</taxon>
        <taxon>Moraxellales</taxon>
        <taxon>Moraxellaceae</taxon>
        <taxon>Acinetobacter</taxon>
        <taxon>Acinetobacter calcoaceticus/baumannii complex</taxon>
    </lineage>
</organism>
<dbReference type="AlphaFoldDB" id="A0A481WWY6"/>
<evidence type="ECO:0000256" key="1">
    <source>
        <dbReference type="SAM" id="Phobius"/>
    </source>
</evidence>
<dbReference type="SUPFAM" id="SSF53756">
    <property type="entry name" value="UDP-Glycosyltransferase/glycogen phosphorylase"/>
    <property type="match status" value="1"/>
</dbReference>
<dbReference type="Gene3D" id="3.40.50.2000">
    <property type="entry name" value="Glycogen Phosphorylase B"/>
    <property type="match status" value="1"/>
</dbReference>
<sequence length="361" mass="43132">MLSANREISEVILFLSKYPQSPEEYRDGFFQRVENIDRYYLNKERVYLSTSLFKNFKKKIVKHGLRTEVNCNVFLHFFYILMLFRKSAYVYIQSIYNTLNLILFIFFIRNFYILDLHGVVPEELELQHKLKYAAIFSVIEKLLFKKVNICIAVTNQMVKHYQKKYPYSLCRYIVYAILPSHIKKYDLEYLNDINDKVEIIYSGNTQAWQNIDLMLHSIKENLSRNINFTILTGELDKFYERIKKHNIDLGSIVITSVKPEELEYYYKRSHYGFILRDDILVNRVACPTKIVEYLNYGIKPIVLSPQIGDFNEYGYEYLKLEELKISNLLSCKSIKNIQVIEQIRSTNNFNLRLELEKIMDF</sequence>
<accession>A0A481WWY6</accession>
<keyword evidence="1" id="KW-0812">Transmembrane</keyword>
<gene>
    <name evidence="2" type="primary">gtr180</name>
</gene>
<name>A0A481WWY6_ACIBA</name>
<dbReference type="RefSeq" id="WP_171290750.1">
    <property type="nucleotide sequence ID" value="NZ_JABJRE010000067.1"/>
</dbReference>
<proteinExistence type="predicted"/>
<evidence type="ECO:0000313" key="2">
    <source>
        <dbReference type="EMBL" id="QBK17747.1"/>
    </source>
</evidence>
<keyword evidence="1" id="KW-1133">Transmembrane helix</keyword>
<feature type="transmembrane region" description="Helical" evidence="1">
    <location>
        <begin position="90"/>
        <end position="108"/>
    </location>
</feature>
<protein>
    <submittedName>
        <fullName evidence="2">Gtr180</fullName>
    </submittedName>
</protein>